<reference evidence="4 5" key="1">
    <citation type="journal article" date="2013" name="Nat. Genet.">
        <title>The high-quality draft genome of peach (Prunus persica) identifies unique patterns of genetic diversity, domestication and genome evolution.</title>
        <authorList>
            <consortium name="International Peach Genome Initiative"/>
            <person name="Verde I."/>
            <person name="Abbott A.G."/>
            <person name="Scalabrin S."/>
            <person name="Jung S."/>
            <person name="Shu S."/>
            <person name="Marroni F."/>
            <person name="Zhebentyayeva T."/>
            <person name="Dettori M.T."/>
            <person name="Grimwood J."/>
            <person name="Cattonaro F."/>
            <person name="Zuccolo A."/>
            <person name="Rossini L."/>
            <person name="Jenkins J."/>
            <person name="Vendramin E."/>
            <person name="Meisel L.A."/>
            <person name="Decroocq V."/>
            <person name="Sosinski B."/>
            <person name="Prochnik S."/>
            <person name="Mitros T."/>
            <person name="Policriti A."/>
            <person name="Cipriani G."/>
            <person name="Dondini L."/>
            <person name="Ficklin S."/>
            <person name="Goodstein D.M."/>
            <person name="Xuan P."/>
            <person name="Del Fabbro C."/>
            <person name="Aramini V."/>
            <person name="Copetti D."/>
            <person name="Gonzalez S."/>
            <person name="Horner D.S."/>
            <person name="Falchi R."/>
            <person name="Lucas S."/>
            <person name="Mica E."/>
            <person name="Maldonado J."/>
            <person name="Lazzari B."/>
            <person name="Bielenberg D."/>
            <person name="Pirona R."/>
            <person name="Miculan M."/>
            <person name="Barakat A."/>
            <person name="Testolin R."/>
            <person name="Stella A."/>
            <person name="Tartarini S."/>
            <person name="Tonutti P."/>
            <person name="Arus P."/>
            <person name="Orellana A."/>
            <person name="Wells C."/>
            <person name="Main D."/>
            <person name="Vizzotto G."/>
            <person name="Silva H."/>
            <person name="Salamini F."/>
            <person name="Schmutz J."/>
            <person name="Morgante M."/>
            <person name="Rokhsar D.S."/>
        </authorList>
    </citation>
    <scope>NUCLEOTIDE SEQUENCE [LARGE SCALE GENOMIC DNA]</scope>
    <source>
        <strain evidence="5">cv. Nemared</strain>
    </source>
</reference>
<feature type="compositionally biased region" description="Polar residues" evidence="2">
    <location>
        <begin position="69"/>
        <end position="79"/>
    </location>
</feature>
<keyword evidence="5" id="KW-1185">Reference proteome</keyword>
<name>A0A251MXB7_PRUPE</name>
<accession>A0A251MXB7</accession>
<dbReference type="InterPro" id="IPR036514">
    <property type="entry name" value="SGNH_hydro_sf"/>
</dbReference>
<gene>
    <name evidence="4" type="ORF">PRUPE_8G134400</name>
</gene>
<dbReference type="InterPro" id="IPR005181">
    <property type="entry name" value="SASA"/>
</dbReference>
<feature type="compositionally biased region" description="Basic and acidic residues" evidence="2">
    <location>
        <begin position="13"/>
        <end position="22"/>
    </location>
</feature>
<feature type="region of interest" description="Disordered" evidence="2">
    <location>
        <begin position="68"/>
        <end position="114"/>
    </location>
</feature>
<dbReference type="SMR" id="A0A251MXB7"/>
<dbReference type="OrthoDB" id="42638at2759"/>
<evidence type="ECO:0000313" key="5">
    <source>
        <dbReference type="Proteomes" id="UP000006882"/>
    </source>
</evidence>
<dbReference type="EMBL" id="CM007658">
    <property type="protein sequence ID" value="ONH91741.1"/>
    <property type="molecule type" value="Genomic_DNA"/>
</dbReference>
<dbReference type="Gramene" id="ONH91741">
    <property type="protein sequence ID" value="ONH91741"/>
    <property type="gene ID" value="PRUPE_8G134400"/>
</dbReference>
<proteinExistence type="predicted"/>
<evidence type="ECO:0000256" key="1">
    <source>
        <dbReference type="ARBA" id="ARBA00022801"/>
    </source>
</evidence>
<evidence type="ECO:0000256" key="2">
    <source>
        <dbReference type="SAM" id="MobiDB-lite"/>
    </source>
</evidence>
<dbReference type="GO" id="GO:0019752">
    <property type="term" value="P:carboxylic acid metabolic process"/>
    <property type="evidence" value="ECO:0000318"/>
    <property type="project" value="GO_Central"/>
</dbReference>
<evidence type="ECO:0000313" key="4">
    <source>
        <dbReference type="EMBL" id="ONH91741.1"/>
    </source>
</evidence>
<dbReference type="PANTHER" id="PTHR31988:SF19">
    <property type="entry name" value="9-O-ACETYL-N-ACETYLNEURAMINIC ACID DEACETYLASE-RELATED"/>
    <property type="match status" value="1"/>
</dbReference>
<dbReference type="SUPFAM" id="SSF52266">
    <property type="entry name" value="SGNH hydrolase"/>
    <property type="match status" value="1"/>
</dbReference>
<protein>
    <recommendedName>
        <fullName evidence="3">Sialate O-acetylesterase domain-containing protein</fullName>
    </recommendedName>
</protein>
<keyword evidence="1" id="KW-0378">Hydrolase</keyword>
<dbReference type="GO" id="GO:0052689">
    <property type="term" value="F:carboxylic ester hydrolase activity"/>
    <property type="evidence" value="ECO:0000318"/>
    <property type="project" value="GO_Central"/>
</dbReference>
<dbReference type="InterPro" id="IPR052940">
    <property type="entry name" value="Carb_Esterase_6"/>
</dbReference>
<sequence>MRNQRRRYLIQGKEQEQEKEEVSIPATKQPPATESLGILEAREEELANNRRRKRRRLARWVITRPIGNTGPTHTGSPSPLISDACTPFKPNKIKNNNPISPQPNTRAHPPKMESQSLQPKQIFILSGQSNMAGRGGVFRDHHHHQHWDRVVPNECGPHPSIHRLSAHLQWEPAHEPLHADIDAKVCGVGPGMAFANGVRERVGVVGLVPCAVGGTAIKEWARGEHLYESMVKRARASVKGGGEMKGLLWYQGESDTSTQHDADAYHGNMVKLIENVREDLGLPSLPIIQVAIGSGDAKYIEKVREAQLGMNVPNVVCVDAKGLELKDDHLHLTTKAQVQLGHMLADAYIKHFVSSVANAHPAL</sequence>
<feature type="region of interest" description="Disordered" evidence="2">
    <location>
        <begin position="1"/>
        <end position="36"/>
    </location>
</feature>
<evidence type="ECO:0000259" key="3">
    <source>
        <dbReference type="Pfam" id="PF03629"/>
    </source>
</evidence>
<organism evidence="4 5">
    <name type="scientific">Prunus persica</name>
    <name type="common">Peach</name>
    <name type="synonym">Amygdalus persica</name>
    <dbReference type="NCBI Taxonomy" id="3760"/>
    <lineage>
        <taxon>Eukaryota</taxon>
        <taxon>Viridiplantae</taxon>
        <taxon>Streptophyta</taxon>
        <taxon>Embryophyta</taxon>
        <taxon>Tracheophyta</taxon>
        <taxon>Spermatophyta</taxon>
        <taxon>Magnoliopsida</taxon>
        <taxon>eudicotyledons</taxon>
        <taxon>Gunneridae</taxon>
        <taxon>Pentapetalae</taxon>
        <taxon>rosids</taxon>
        <taxon>fabids</taxon>
        <taxon>Rosales</taxon>
        <taxon>Rosaceae</taxon>
        <taxon>Amygdaloideae</taxon>
        <taxon>Amygdaleae</taxon>
        <taxon>Prunus</taxon>
    </lineage>
</organism>
<dbReference type="Gene3D" id="3.40.50.1110">
    <property type="entry name" value="SGNH hydrolase"/>
    <property type="match status" value="1"/>
</dbReference>
<dbReference type="Proteomes" id="UP000006882">
    <property type="component" value="Chromosome G8"/>
</dbReference>
<feature type="compositionally biased region" description="Low complexity" evidence="2">
    <location>
        <begin position="87"/>
        <end position="104"/>
    </location>
</feature>
<dbReference type="Pfam" id="PF03629">
    <property type="entry name" value="SASA"/>
    <property type="match status" value="1"/>
</dbReference>
<dbReference type="PANTHER" id="PTHR31988">
    <property type="entry name" value="ESTERASE, PUTATIVE (DUF303)-RELATED"/>
    <property type="match status" value="1"/>
</dbReference>
<dbReference type="AlphaFoldDB" id="A0A251MXB7"/>
<feature type="domain" description="Sialate O-acetylesterase" evidence="3">
    <location>
        <begin position="120"/>
        <end position="350"/>
    </location>
</feature>
<dbReference type="eggNOG" id="ENOG502QQJB">
    <property type="taxonomic scope" value="Eukaryota"/>
</dbReference>